<evidence type="ECO:0000313" key="3">
    <source>
        <dbReference type="Proteomes" id="UP000824209"/>
    </source>
</evidence>
<dbReference type="Proteomes" id="UP000824209">
    <property type="component" value="Unassembled WGS sequence"/>
</dbReference>
<dbReference type="PANTHER" id="PTHR42867:SF1">
    <property type="entry name" value="MEMBRANE PROTEIN-RELATED"/>
    <property type="match status" value="1"/>
</dbReference>
<dbReference type="AlphaFoldDB" id="A0A9D2M4Y7"/>
<reference evidence="2" key="2">
    <citation type="submission" date="2021-04" db="EMBL/GenBank/DDBJ databases">
        <authorList>
            <person name="Gilroy R."/>
        </authorList>
    </citation>
    <scope>NUCLEOTIDE SEQUENCE</scope>
    <source>
        <strain evidence="2">ChiBcec8-14828</strain>
    </source>
</reference>
<keyword evidence="1" id="KW-0472">Membrane</keyword>
<feature type="transmembrane region" description="Helical" evidence="1">
    <location>
        <begin position="154"/>
        <end position="174"/>
    </location>
</feature>
<evidence type="ECO:0000256" key="1">
    <source>
        <dbReference type="SAM" id="Phobius"/>
    </source>
</evidence>
<dbReference type="InterPro" id="IPR010787">
    <property type="entry name" value="DUF1385"/>
</dbReference>
<evidence type="ECO:0000313" key="2">
    <source>
        <dbReference type="EMBL" id="HJB40478.1"/>
    </source>
</evidence>
<reference evidence="2" key="1">
    <citation type="journal article" date="2021" name="PeerJ">
        <title>Extensive microbial diversity within the chicken gut microbiome revealed by metagenomics and culture.</title>
        <authorList>
            <person name="Gilroy R."/>
            <person name="Ravi A."/>
            <person name="Getino M."/>
            <person name="Pursley I."/>
            <person name="Horton D.L."/>
            <person name="Alikhan N.F."/>
            <person name="Baker D."/>
            <person name="Gharbi K."/>
            <person name="Hall N."/>
            <person name="Watson M."/>
            <person name="Adriaenssens E.M."/>
            <person name="Foster-Nyarko E."/>
            <person name="Jarju S."/>
            <person name="Secka A."/>
            <person name="Antonio M."/>
            <person name="Oren A."/>
            <person name="Chaudhuri R.R."/>
            <person name="La Ragione R."/>
            <person name="Hildebrand F."/>
            <person name="Pallen M.J."/>
        </authorList>
    </citation>
    <scope>NUCLEOTIDE SEQUENCE</scope>
    <source>
        <strain evidence="2">ChiBcec8-14828</strain>
    </source>
</reference>
<sequence length="315" mass="35234">MKQRSGGNAAFKTTVGGQALMEGVMMRGPHKIAYAVRSPEGKIVTEVEPVKKYAWQKIPFVRGVGSFIESMVNGYRYLMKSADIAMTEEEKQEEQPSRFELWMEKHLGEKGFQVLMTLSSVLGAVIAIVLFMVVPTFLVGLLNKVVDLGGWKTLLEGIVKIALLVGYMAAVSLVPDIARMFRYHGAEHKTIACYEHDLELTVENVRQCSRFHPRCGTSFILIILVVSVLLFSVIPWSSLGLRIVYKILLLPVVMGVSYEILKICGRYDNLVTRAISAPGLWLQRITTKEPDDSMIECAIAAVKPVLPEDRREGEW</sequence>
<accession>A0A9D2M4Y7</accession>
<feature type="transmembrane region" description="Helical" evidence="1">
    <location>
        <begin position="112"/>
        <end position="134"/>
    </location>
</feature>
<organism evidence="2 3">
    <name type="scientific">Candidatus Ruthenibacterium avium</name>
    <dbReference type="NCBI Taxonomy" id="2838751"/>
    <lineage>
        <taxon>Bacteria</taxon>
        <taxon>Bacillati</taxon>
        <taxon>Bacillota</taxon>
        <taxon>Clostridia</taxon>
        <taxon>Eubacteriales</taxon>
        <taxon>Oscillospiraceae</taxon>
        <taxon>Ruthenibacterium</taxon>
    </lineage>
</organism>
<keyword evidence="1" id="KW-0812">Transmembrane</keyword>
<dbReference type="EMBL" id="DWYA01000077">
    <property type="protein sequence ID" value="HJB40478.1"/>
    <property type="molecule type" value="Genomic_DNA"/>
</dbReference>
<keyword evidence="1" id="KW-1133">Transmembrane helix</keyword>
<proteinExistence type="predicted"/>
<protein>
    <submittedName>
        <fullName evidence="2">DUF1385 domain-containing protein</fullName>
    </submittedName>
</protein>
<feature type="transmembrane region" description="Helical" evidence="1">
    <location>
        <begin position="243"/>
        <end position="261"/>
    </location>
</feature>
<dbReference type="Pfam" id="PF07136">
    <property type="entry name" value="DUF1385"/>
    <property type="match status" value="1"/>
</dbReference>
<name>A0A9D2M4Y7_9FIRM</name>
<gene>
    <name evidence="2" type="ORF">H9943_08805</name>
</gene>
<feature type="transmembrane region" description="Helical" evidence="1">
    <location>
        <begin position="219"/>
        <end position="237"/>
    </location>
</feature>
<dbReference type="PANTHER" id="PTHR42867">
    <property type="entry name" value="MEMBRANE PROTEIN-RELATED"/>
    <property type="match status" value="1"/>
</dbReference>
<comment type="caution">
    <text evidence="2">The sequence shown here is derived from an EMBL/GenBank/DDBJ whole genome shotgun (WGS) entry which is preliminary data.</text>
</comment>